<protein>
    <submittedName>
        <fullName evidence="2">Uncharacterized protein</fullName>
    </submittedName>
</protein>
<evidence type="ECO:0000313" key="2">
    <source>
        <dbReference type="EMBL" id="EJD34313.1"/>
    </source>
</evidence>
<feature type="compositionally biased region" description="Polar residues" evidence="1">
    <location>
        <begin position="693"/>
        <end position="709"/>
    </location>
</feature>
<feature type="region of interest" description="Disordered" evidence="1">
    <location>
        <begin position="632"/>
        <end position="657"/>
    </location>
</feature>
<feature type="compositionally biased region" description="Basic and acidic residues" evidence="1">
    <location>
        <begin position="1067"/>
        <end position="1083"/>
    </location>
</feature>
<evidence type="ECO:0000313" key="3">
    <source>
        <dbReference type="Proteomes" id="UP000006514"/>
    </source>
</evidence>
<feature type="region of interest" description="Disordered" evidence="1">
    <location>
        <begin position="541"/>
        <end position="598"/>
    </location>
</feature>
<organism evidence="2 3">
    <name type="scientific">Auricularia subglabra (strain TFB-10046 / SS5)</name>
    <name type="common">White-rot fungus</name>
    <name type="synonym">Auricularia delicata (strain TFB10046)</name>
    <dbReference type="NCBI Taxonomy" id="717982"/>
    <lineage>
        <taxon>Eukaryota</taxon>
        <taxon>Fungi</taxon>
        <taxon>Dikarya</taxon>
        <taxon>Basidiomycota</taxon>
        <taxon>Agaricomycotina</taxon>
        <taxon>Agaricomycetes</taxon>
        <taxon>Auriculariales</taxon>
        <taxon>Auriculariaceae</taxon>
        <taxon>Auricularia</taxon>
    </lineage>
</organism>
<dbReference type="KEGG" id="adl:AURDEDRAFT_176642"/>
<reference evidence="3" key="1">
    <citation type="journal article" date="2012" name="Science">
        <title>The Paleozoic origin of enzymatic lignin decomposition reconstructed from 31 fungal genomes.</title>
        <authorList>
            <person name="Floudas D."/>
            <person name="Binder M."/>
            <person name="Riley R."/>
            <person name="Barry K."/>
            <person name="Blanchette R.A."/>
            <person name="Henrissat B."/>
            <person name="Martinez A.T."/>
            <person name="Otillar R."/>
            <person name="Spatafora J.W."/>
            <person name="Yadav J.S."/>
            <person name="Aerts A."/>
            <person name="Benoit I."/>
            <person name="Boyd A."/>
            <person name="Carlson A."/>
            <person name="Copeland A."/>
            <person name="Coutinho P.M."/>
            <person name="de Vries R.P."/>
            <person name="Ferreira P."/>
            <person name="Findley K."/>
            <person name="Foster B."/>
            <person name="Gaskell J."/>
            <person name="Glotzer D."/>
            <person name="Gorecki P."/>
            <person name="Heitman J."/>
            <person name="Hesse C."/>
            <person name="Hori C."/>
            <person name="Igarashi K."/>
            <person name="Jurgens J.A."/>
            <person name="Kallen N."/>
            <person name="Kersten P."/>
            <person name="Kohler A."/>
            <person name="Kuees U."/>
            <person name="Kumar T.K.A."/>
            <person name="Kuo A."/>
            <person name="LaButti K."/>
            <person name="Larrondo L.F."/>
            <person name="Lindquist E."/>
            <person name="Ling A."/>
            <person name="Lombard V."/>
            <person name="Lucas S."/>
            <person name="Lundell T."/>
            <person name="Martin R."/>
            <person name="McLaughlin D.J."/>
            <person name="Morgenstern I."/>
            <person name="Morin E."/>
            <person name="Murat C."/>
            <person name="Nagy L.G."/>
            <person name="Nolan M."/>
            <person name="Ohm R.A."/>
            <person name="Patyshakuliyeva A."/>
            <person name="Rokas A."/>
            <person name="Ruiz-Duenas F.J."/>
            <person name="Sabat G."/>
            <person name="Salamov A."/>
            <person name="Samejima M."/>
            <person name="Schmutz J."/>
            <person name="Slot J.C."/>
            <person name="St John F."/>
            <person name="Stenlid J."/>
            <person name="Sun H."/>
            <person name="Sun S."/>
            <person name="Syed K."/>
            <person name="Tsang A."/>
            <person name="Wiebenga A."/>
            <person name="Young D."/>
            <person name="Pisabarro A."/>
            <person name="Eastwood D.C."/>
            <person name="Martin F."/>
            <person name="Cullen D."/>
            <person name="Grigoriev I.V."/>
            <person name="Hibbett D.S."/>
        </authorList>
    </citation>
    <scope>NUCLEOTIDE SEQUENCE [LARGE SCALE GENOMIC DNA]</scope>
    <source>
        <strain evidence="3">TFB10046</strain>
    </source>
</reference>
<accession>J0WPG8</accession>
<keyword evidence="3" id="KW-1185">Reference proteome</keyword>
<dbReference type="AlphaFoldDB" id="J0WPG8"/>
<name>J0WPG8_AURST</name>
<proteinExistence type="predicted"/>
<feature type="region of interest" description="Disordered" evidence="1">
    <location>
        <begin position="673"/>
        <end position="751"/>
    </location>
</feature>
<evidence type="ECO:0000256" key="1">
    <source>
        <dbReference type="SAM" id="MobiDB-lite"/>
    </source>
</evidence>
<dbReference type="InParanoid" id="J0WPG8"/>
<sequence length="1120" mass="125271">MAQSYGICENMLDKDISDLEEEELEKNFAHLPHNMLARLKDVRSRIGECKDVIKRWQRNELVAVGDLTNVRARGPGAWQPGQSEQPTVSQRLANSRVYGFAEFQRECLGRQGHQVKHLPFETHGYDSAAALAIEMAWYYNTIVDLRKEGRRITTLPPVSIPRELLPAVGSLERAWRGVLKGWMPYFKALVHNGVKTHIIVGNRSVCPPMPPEDDRQRQLRYDAHFGPHEQQWIPQWHRDSAPHKAFVPLLYVRTLQETVDSDVWYFRTHSEADLDIAFYRIADWTQDFVQVAPGLWMLGNQLRESARTAYVAARSDWAFAIERRVAVDEITFEEMTLWDDMDYARDTVLMAGDFLRNGRGTSLEIRLSLADFQRALLDLRGWRIYCGALGQSHGLATTSGNSDADVATVLSKYHRVFLRGVFTRTHEDAARYLAYNVPVWQVMPYDKALWEELCRKESLGTTKYMRGLDYNTGGPECDVLEMTPRRERIPAVAPYRRFLYTEAQLAAKAEWEPRPQRLMPAFRMGSKNEDDFIEVGAGLHYGSDASQDEGGEREASPDARESRVGAAAAEQAASSVIVGDSMSGAQSTQDTVGDTGHTAATDAPAEAIEPGGTHEYGKVTAHTVAEAGLAVRDAPAEQSQTAGEAGRPASGRSPWSPAAAQDFRAALLCYGSSEDEEESRADAQITAEDDSETTAAGSTARSYVTNFANESLKRKAVRPGNTQPASKRKRHHKTQDARQDAGLARGDTNLHLVGEGGTRPLRWERGPAWLPAPPLRLLRALLTMDLSSSRQALATAGAQAVVPPSLFDSSTEGKSSLPPLSFFLRAFIGDEAHGRTTPEMVMRGLHRWIMMRHYLLRKIVVESGEHLTLLTRKVWLRVLKDKDGYSDWADIVKALGLEAFDYHEPERDGGDGSGADCMPEETACAHSSSVLTQFTRLSGFMASSTTPNFNGIALEPYTEDCASWLSDDWRSYILYELGEMEFRHKLFELDHLIRLCHPQNPAWRDESVVKRFNRVAACWGGGGLTVGVDEENWLVCEDMTKRSTALTHFADLVRQWPGADGVPDEESVARAREDSESGGEKGDFIDVEDRTWKAYMQAFWDYTRGKPVLPLQRPVFPGSV</sequence>
<feature type="region of interest" description="Disordered" evidence="1">
    <location>
        <begin position="1058"/>
        <end position="1083"/>
    </location>
</feature>
<feature type="compositionally biased region" description="Basic and acidic residues" evidence="1">
    <location>
        <begin position="550"/>
        <end position="563"/>
    </location>
</feature>
<dbReference type="EMBL" id="JH687964">
    <property type="protein sequence ID" value="EJD34313.1"/>
    <property type="molecule type" value="Genomic_DNA"/>
</dbReference>
<dbReference type="Proteomes" id="UP000006514">
    <property type="component" value="Unassembled WGS sequence"/>
</dbReference>
<dbReference type="OrthoDB" id="2634326at2759"/>
<gene>
    <name evidence="2" type="ORF">AURDEDRAFT_176642</name>
</gene>
<feature type="compositionally biased region" description="Polar residues" evidence="1">
    <location>
        <begin position="583"/>
        <end position="592"/>
    </location>
</feature>